<evidence type="ECO:0000313" key="4">
    <source>
        <dbReference type="Proteomes" id="UP000436088"/>
    </source>
</evidence>
<comment type="caution">
    <text evidence="3">The sequence shown here is derived from an EMBL/GenBank/DDBJ whole genome shotgun (WGS) entry which is preliminary data.</text>
</comment>
<sequence length="177" mass="19295">MYLHFETKAQFSLFFGSFFYPPACCLKICQVGNGAFSVITLCILVDFKPDIFPTASGHGGERFAITTYISPRLTPEAPKIISISGSSRGYSAAGSPQRTGVDSPTKPQHGGTSPSWYSSSQQSSAASTPSRRHSLPARSPRIDGNEFFRQAMCQLSYEHFSAFLANIKELNAVVLKK</sequence>
<accession>A0A6A3CU87</accession>
<dbReference type="PANTHER" id="PTHR47383">
    <property type="entry name" value="OS03G0659800 PROTEIN"/>
    <property type="match status" value="1"/>
</dbReference>
<keyword evidence="4" id="KW-1185">Reference proteome</keyword>
<dbReference type="PANTHER" id="PTHR47383:SF8">
    <property type="entry name" value="OS01G0768300 PROTEIN"/>
    <property type="match status" value="1"/>
</dbReference>
<proteinExistence type="predicted"/>
<feature type="region of interest" description="Disordered" evidence="1">
    <location>
        <begin position="86"/>
        <end position="141"/>
    </location>
</feature>
<dbReference type="Proteomes" id="UP000436088">
    <property type="component" value="Unassembled WGS sequence"/>
</dbReference>
<evidence type="ECO:0000259" key="2">
    <source>
        <dbReference type="Pfam" id="PF25972"/>
    </source>
</evidence>
<dbReference type="InterPro" id="IPR058935">
    <property type="entry name" value="At4g15545-like_C"/>
</dbReference>
<feature type="compositionally biased region" description="Low complexity" evidence="1">
    <location>
        <begin position="112"/>
        <end position="129"/>
    </location>
</feature>
<dbReference type="EMBL" id="VEPZ02000132">
    <property type="protein sequence ID" value="KAE8732843.1"/>
    <property type="molecule type" value="Genomic_DNA"/>
</dbReference>
<evidence type="ECO:0000313" key="3">
    <source>
        <dbReference type="EMBL" id="KAE8732843.1"/>
    </source>
</evidence>
<feature type="compositionally biased region" description="Polar residues" evidence="1">
    <location>
        <begin position="96"/>
        <end position="106"/>
    </location>
</feature>
<dbReference type="Pfam" id="PF25972">
    <property type="entry name" value="At4g15545_C"/>
    <property type="match status" value="1"/>
</dbReference>
<dbReference type="InterPro" id="IPR058936">
    <property type="entry name" value="At4g15545-like"/>
</dbReference>
<dbReference type="AlphaFoldDB" id="A0A6A3CU87"/>
<name>A0A6A3CU87_HIBSY</name>
<reference evidence="3" key="1">
    <citation type="submission" date="2019-09" db="EMBL/GenBank/DDBJ databases">
        <title>Draft genome information of white flower Hibiscus syriacus.</title>
        <authorList>
            <person name="Kim Y.-M."/>
        </authorList>
    </citation>
    <scope>NUCLEOTIDE SEQUENCE [LARGE SCALE GENOMIC DNA]</scope>
    <source>
        <strain evidence="3">YM2019G1</strain>
    </source>
</reference>
<protein>
    <submittedName>
        <fullName evidence="3">Tetratricopeptide repeat-like superfamily protein isoform 1</fullName>
    </submittedName>
</protein>
<organism evidence="3 4">
    <name type="scientific">Hibiscus syriacus</name>
    <name type="common">Rose of Sharon</name>
    <dbReference type="NCBI Taxonomy" id="106335"/>
    <lineage>
        <taxon>Eukaryota</taxon>
        <taxon>Viridiplantae</taxon>
        <taxon>Streptophyta</taxon>
        <taxon>Embryophyta</taxon>
        <taxon>Tracheophyta</taxon>
        <taxon>Spermatophyta</taxon>
        <taxon>Magnoliopsida</taxon>
        <taxon>eudicotyledons</taxon>
        <taxon>Gunneridae</taxon>
        <taxon>Pentapetalae</taxon>
        <taxon>rosids</taxon>
        <taxon>malvids</taxon>
        <taxon>Malvales</taxon>
        <taxon>Malvaceae</taxon>
        <taxon>Malvoideae</taxon>
        <taxon>Hibiscus</taxon>
    </lineage>
</organism>
<feature type="domain" description="At4g15545-like C-terminal" evidence="2">
    <location>
        <begin position="140"/>
        <end position="172"/>
    </location>
</feature>
<evidence type="ECO:0000256" key="1">
    <source>
        <dbReference type="SAM" id="MobiDB-lite"/>
    </source>
</evidence>
<feature type="compositionally biased region" description="Low complexity" evidence="1">
    <location>
        <begin position="86"/>
        <end position="95"/>
    </location>
</feature>
<gene>
    <name evidence="3" type="ORF">F3Y22_tig00001713pilonHSYRG00072</name>
</gene>